<organism evidence="1 2">
    <name type="scientific">Auriscalpium vulgare</name>
    <dbReference type="NCBI Taxonomy" id="40419"/>
    <lineage>
        <taxon>Eukaryota</taxon>
        <taxon>Fungi</taxon>
        <taxon>Dikarya</taxon>
        <taxon>Basidiomycota</taxon>
        <taxon>Agaricomycotina</taxon>
        <taxon>Agaricomycetes</taxon>
        <taxon>Russulales</taxon>
        <taxon>Auriscalpiaceae</taxon>
        <taxon>Auriscalpium</taxon>
    </lineage>
</organism>
<dbReference type="EMBL" id="MU275896">
    <property type="protein sequence ID" value="KAI0047892.1"/>
    <property type="molecule type" value="Genomic_DNA"/>
</dbReference>
<evidence type="ECO:0000313" key="1">
    <source>
        <dbReference type="EMBL" id="KAI0047892.1"/>
    </source>
</evidence>
<gene>
    <name evidence="1" type="ORF">FA95DRAFT_1491898</name>
</gene>
<evidence type="ECO:0000313" key="2">
    <source>
        <dbReference type="Proteomes" id="UP000814033"/>
    </source>
</evidence>
<reference evidence="1" key="1">
    <citation type="submission" date="2021-02" db="EMBL/GenBank/DDBJ databases">
        <authorList>
            <consortium name="DOE Joint Genome Institute"/>
            <person name="Ahrendt S."/>
            <person name="Looney B.P."/>
            <person name="Miyauchi S."/>
            <person name="Morin E."/>
            <person name="Drula E."/>
            <person name="Courty P.E."/>
            <person name="Chicoki N."/>
            <person name="Fauchery L."/>
            <person name="Kohler A."/>
            <person name="Kuo A."/>
            <person name="Labutti K."/>
            <person name="Pangilinan J."/>
            <person name="Lipzen A."/>
            <person name="Riley R."/>
            <person name="Andreopoulos W."/>
            <person name="He G."/>
            <person name="Johnson J."/>
            <person name="Barry K.W."/>
            <person name="Grigoriev I.V."/>
            <person name="Nagy L."/>
            <person name="Hibbett D."/>
            <person name="Henrissat B."/>
            <person name="Matheny P.B."/>
            <person name="Labbe J."/>
            <person name="Martin F."/>
        </authorList>
    </citation>
    <scope>NUCLEOTIDE SEQUENCE</scope>
    <source>
        <strain evidence="1">FP105234-sp</strain>
    </source>
</reference>
<accession>A0ACB8RVQ1</accession>
<proteinExistence type="predicted"/>
<protein>
    <submittedName>
        <fullName evidence="1">POZ domain-containing protein</fullName>
    </submittedName>
</protein>
<dbReference type="Proteomes" id="UP000814033">
    <property type="component" value="Unassembled WGS sequence"/>
</dbReference>
<reference evidence="1" key="2">
    <citation type="journal article" date="2022" name="New Phytol.">
        <title>Evolutionary transition to the ectomycorrhizal habit in the genomes of a hyperdiverse lineage of mushroom-forming fungi.</title>
        <authorList>
            <person name="Looney B."/>
            <person name="Miyauchi S."/>
            <person name="Morin E."/>
            <person name="Drula E."/>
            <person name="Courty P.E."/>
            <person name="Kohler A."/>
            <person name="Kuo A."/>
            <person name="LaButti K."/>
            <person name="Pangilinan J."/>
            <person name="Lipzen A."/>
            <person name="Riley R."/>
            <person name="Andreopoulos W."/>
            <person name="He G."/>
            <person name="Johnson J."/>
            <person name="Nolan M."/>
            <person name="Tritt A."/>
            <person name="Barry K.W."/>
            <person name="Grigoriev I.V."/>
            <person name="Nagy L.G."/>
            <person name="Hibbett D."/>
            <person name="Henrissat B."/>
            <person name="Matheny P.B."/>
            <person name="Labbe J."/>
            <person name="Martin F.M."/>
        </authorList>
    </citation>
    <scope>NUCLEOTIDE SEQUENCE</scope>
    <source>
        <strain evidence="1">FP105234-sp</strain>
    </source>
</reference>
<keyword evidence="2" id="KW-1185">Reference proteome</keyword>
<name>A0ACB8RVQ1_9AGAM</name>
<comment type="caution">
    <text evidence="1">The sequence shown here is derived from an EMBL/GenBank/DDBJ whole genome shotgun (WGS) entry which is preliminary data.</text>
</comment>
<sequence length="123" mass="13816">MADKVGIILSLPREVHSTTQNAGDDDWVRVTSTDGFSFLVKRKVAVKSGTLKSMLDEDMKFAEAAHKTCTTDNRSVVTEKFLEYIAWKATYENAPPKEEIPDFFERIPPEVALELCASLYISI</sequence>